<keyword evidence="2" id="KW-1185">Reference proteome</keyword>
<dbReference type="InterPro" id="IPR009260">
    <property type="entry name" value="CRISPR-ass_Csa1"/>
</dbReference>
<dbReference type="Pfam" id="PF06023">
    <property type="entry name" value="Csa1"/>
    <property type="match status" value="1"/>
</dbReference>
<name>A0A6I0EP35_9FIRM</name>
<evidence type="ECO:0000313" key="2">
    <source>
        <dbReference type="Proteomes" id="UP000468766"/>
    </source>
</evidence>
<reference evidence="1 2" key="1">
    <citation type="submission" date="2019-10" db="EMBL/GenBank/DDBJ databases">
        <title>Whole-genome sequence of the extremophile Heliorestis acidaminivorans DSM 24790.</title>
        <authorList>
            <person name="Kyndt J.A."/>
            <person name="Meyer T.E."/>
        </authorList>
    </citation>
    <scope>NUCLEOTIDE SEQUENCE [LARGE SCALE GENOMIC DNA]</scope>
    <source>
        <strain evidence="1 2">DSM 24790</strain>
    </source>
</reference>
<comment type="caution">
    <text evidence="1">The sequence shown here is derived from an EMBL/GenBank/DDBJ whole genome shotgun (WGS) entry which is preliminary data.</text>
</comment>
<accession>A0A6I0EP35</accession>
<proteinExistence type="predicted"/>
<organism evidence="1 2">
    <name type="scientific">Heliorestis acidaminivorans</name>
    <dbReference type="NCBI Taxonomy" id="553427"/>
    <lineage>
        <taxon>Bacteria</taxon>
        <taxon>Bacillati</taxon>
        <taxon>Bacillota</taxon>
        <taxon>Clostridia</taxon>
        <taxon>Eubacteriales</taxon>
        <taxon>Heliobacteriaceae</taxon>
        <taxon>Heliorestis</taxon>
    </lineage>
</organism>
<dbReference type="OrthoDB" id="1719946at2"/>
<protein>
    <submittedName>
        <fullName evidence="1">DUF911 domain-containing protein</fullName>
    </submittedName>
</protein>
<dbReference type="AlphaFoldDB" id="A0A6I0EP35"/>
<dbReference type="EMBL" id="WBXO01000010">
    <property type="protein sequence ID" value="KAB2951637.1"/>
    <property type="molecule type" value="Genomic_DNA"/>
</dbReference>
<dbReference type="Proteomes" id="UP000468766">
    <property type="component" value="Unassembled WGS sequence"/>
</dbReference>
<evidence type="ECO:0000313" key="1">
    <source>
        <dbReference type="EMBL" id="KAB2951637.1"/>
    </source>
</evidence>
<sequence>MMFYREGGVRTMFYLTPAEKHKLQSQLTLVRSEGVEEELRGWNYYKQPLHPFYEGLMLTMEDLIPGQISYEEVLYQQELCRKIRYLYREVRRSFYTLGVANYEILLEKMSTLQALNPHLLANSDRQTQLILQREIDSMKARLVDTILNEEAVSEDEVAATFLPLSVDMSVDGSVIGIEKGLTVDFLHIEPGESMPIVFFFQVPQAEHLRITTAYALAVEAKYKCPLDFGCITYLTLKEDKLIIERRIHNIDDSRRYDFIEHRDQVGSQ</sequence>
<gene>
    <name evidence="1" type="ORF">F9B85_11420</name>
</gene>